<dbReference type="GO" id="GO:0006098">
    <property type="term" value="P:pentose-phosphate shunt"/>
    <property type="evidence" value="ECO:0007669"/>
    <property type="project" value="UniProtKB-UniPathway"/>
</dbReference>
<dbReference type="PANTHER" id="PTHR11811">
    <property type="entry name" value="6-PHOSPHOGLUCONATE DEHYDROGENASE"/>
    <property type="match status" value="1"/>
</dbReference>
<keyword evidence="3" id="KW-0560">Oxidoreductase</keyword>
<reference evidence="7 9" key="1">
    <citation type="submission" date="2014-10" db="EMBL/GenBank/DDBJ databases">
        <title>Draft genome sequence of Novosphingobium subterraneum DSM 12447.</title>
        <authorList>
            <person name="Gan H.M."/>
            <person name="Gan H.Y."/>
            <person name="Savka M.A."/>
        </authorList>
    </citation>
    <scope>NUCLEOTIDE SEQUENCE [LARGE SCALE GENOMIC DNA]</scope>
    <source>
        <strain evidence="7 9">DSM 12447</strain>
    </source>
</reference>
<dbReference type="InterPro" id="IPR013328">
    <property type="entry name" value="6PGD_dom2"/>
</dbReference>
<sequence>MQIGIVGLGRMGSNIARRLLAAGHSCIAFDLDLARVDEIAAAGAQAARDLSGLVAALSAPRVLWIMLPAGSATETAIHTLSDLLSPGDIIVDGGNTFYEDDLRRAALLAESGIGYVDVGTSGGIWGRERGYSLMIGGTPEAVSHIDPIFKALAPGIGAAAQTIGRQGADQRPDHGYVHAGPHGAGHFAKMVHNAIEYGMMQAFAEGFDILRNASVLADRTGARYEFNLADIAEVWRRGSVVSSWLLDLIAGALAKDGQLLHLEGQVDDSGEGRWAVSTAIKQGVPANVLAAALNARFRSRHEHTFGDKMLSAMREEFGGHREAMQPQLQGSRGTRPEDIGARR</sequence>
<evidence type="ECO:0000256" key="2">
    <source>
        <dbReference type="ARBA" id="ARBA00008419"/>
    </source>
</evidence>
<comment type="caution">
    <text evidence="7">The sequence shown here is derived from an EMBL/GenBank/DDBJ whole genome shotgun (WGS) entry which is preliminary data.</text>
</comment>
<evidence type="ECO:0000256" key="4">
    <source>
        <dbReference type="ARBA" id="ARBA00023064"/>
    </source>
</evidence>
<feature type="domain" description="6-phosphogluconate dehydrogenase C-terminal" evidence="6">
    <location>
        <begin position="185"/>
        <end position="322"/>
    </location>
</feature>
<proteinExistence type="inferred from homology"/>
<accession>A0A0B8ZSC1</accession>
<dbReference type="SUPFAM" id="SSF51735">
    <property type="entry name" value="NAD(P)-binding Rossmann-fold domains"/>
    <property type="match status" value="1"/>
</dbReference>
<dbReference type="Gene3D" id="3.40.50.720">
    <property type="entry name" value="NAD(P)-binding Rossmann-like Domain"/>
    <property type="match status" value="1"/>
</dbReference>
<evidence type="ECO:0000256" key="3">
    <source>
        <dbReference type="ARBA" id="ARBA00023002"/>
    </source>
</evidence>
<feature type="compositionally biased region" description="Basic and acidic residues" evidence="5">
    <location>
        <begin position="334"/>
        <end position="343"/>
    </location>
</feature>
<dbReference type="EMBL" id="JRVC01000001">
    <property type="protein sequence ID" value="KHS49608.1"/>
    <property type="molecule type" value="Genomic_DNA"/>
</dbReference>
<name>A0A0B8ZSC1_9SPHN</name>
<dbReference type="UniPathway" id="UPA00115"/>
<dbReference type="AlphaFoldDB" id="A0A0B8ZSC1"/>
<dbReference type="InterPro" id="IPR006115">
    <property type="entry name" value="6PGDH_NADP-bd"/>
</dbReference>
<dbReference type="InterPro" id="IPR036291">
    <property type="entry name" value="NAD(P)-bd_dom_sf"/>
</dbReference>
<dbReference type="NCBIfam" id="TIGR00872">
    <property type="entry name" value="gnd_rel"/>
    <property type="match status" value="1"/>
</dbReference>
<comment type="similarity">
    <text evidence="2">Belongs to the 6-phosphogluconate dehydrogenase family.</text>
</comment>
<dbReference type="GO" id="GO:0050661">
    <property type="term" value="F:NADP binding"/>
    <property type="evidence" value="ECO:0007669"/>
    <property type="project" value="InterPro"/>
</dbReference>
<protein>
    <submittedName>
        <fullName evidence="7">6-phosphogluconate dehydrogenase</fullName>
    </submittedName>
</protein>
<feature type="region of interest" description="Disordered" evidence="5">
    <location>
        <begin position="321"/>
        <end position="343"/>
    </location>
</feature>
<dbReference type="InterPro" id="IPR004849">
    <property type="entry name" value="6DGDH_YqeC"/>
</dbReference>
<dbReference type="InterPro" id="IPR006183">
    <property type="entry name" value="Pgluconate_DH"/>
</dbReference>
<dbReference type="GO" id="GO:0019521">
    <property type="term" value="P:D-gluconate metabolic process"/>
    <property type="evidence" value="ECO:0007669"/>
    <property type="project" value="UniProtKB-KW"/>
</dbReference>
<evidence type="ECO:0000313" key="7">
    <source>
        <dbReference type="EMBL" id="KHS49386.1"/>
    </source>
</evidence>
<dbReference type="PATRIC" id="fig|48936.3.peg.318"/>
<dbReference type="PRINTS" id="PR00076">
    <property type="entry name" value="6PGDHDRGNASE"/>
</dbReference>
<keyword evidence="9" id="KW-1185">Reference proteome</keyword>
<dbReference type="Proteomes" id="UP000031338">
    <property type="component" value="Unassembled WGS sequence"/>
</dbReference>
<evidence type="ECO:0000313" key="8">
    <source>
        <dbReference type="EMBL" id="KHS49608.1"/>
    </source>
</evidence>
<evidence type="ECO:0000256" key="5">
    <source>
        <dbReference type="SAM" id="MobiDB-lite"/>
    </source>
</evidence>
<organism evidence="7 9">
    <name type="scientific">Novosphingobium subterraneum</name>
    <dbReference type="NCBI Taxonomy" id="48936"/>
    <lineage>
        <taxon>Bacteria</taxon>
        <taxon>Pseudomonadati</taxon>
        <taxon>Pseudomonadota</taxon>
        <taxon>Alphaproteobacteria</taxon>
        <taxon>Sphingomonadales</taxon>
        <taxon>Sphingomonadaceae</taxon>
        <taxon>Novosphingobium</taxon>
    </lineage>
</organism>
<keyword evidence="4" id="KW-0311">Gluconate utilization</keyword>
<comment type="pathway">
    <text evidence="1">Carbohydrate degradation; pentose phosphate pathway.</text>
</comment>
<dbReference type="InterPro" id="IPR006114">
    <property type="entry name" value="6PGDH_C"/>
</dbReference>
<dbReference type="STRING" id="48936.NJ75_00089"/>
<dbReference type="Pfam" id="PF00393">
    <property type="entry name" value="6PGD"/>
    <property type="match status" value="1"/>
</dbReference>
<dbReference type="GO" id="GO:0004616">
    <property type="term" value="F:phosphogluconate dehydrogenase (decarboxylating) activity"/>
    <property type="evidence" value="ECO:0007669"/>
    <property type="project" value="InterPro"/>
</dbReference>
<dbReference type="Pfam" id="PF03446">
    <property type="entry name" value="NAD_binding_2"/>
    <property type="match status" value="1"/>
</dbReference>
<dbReference type="Gene3D" id="1.10.1040.10">
    <property type="entry name" value="N-(1-d-carboxylethyl)-l-norvaline Dehydrogenase, domain 2"/>
    <property type="match status" value="1"/>
</dbReference>
<dbReference type="NCBIfam" id="NF007161">
    <property type="entry name" value="PRK09599.1"/>
    <property type="match status" value="1"/>
</dbReference>
<dbReference type="EMBL" id="JRVC01000001">
    <property type="protein sequence ID" value="KHS49386.1"/>
    <property type="molecule type" value="Genomic_DNA"/>
</dbReference>
<dbReference type="SMART" id="SM01350">
    <property type="entry name" value="6PGD"/>
    <property type="match status" value="1"/>
</dbReference>
<gene>
    <name evidence="7" type="ORF">NJ75_00089</name>
    <name evidence="8" type="ORF">NJ75_00311</name>
</gene>
<evidence type="ECO:0000313" key="9">
    <source>
        <dbReference type="Proteomes" id="UP000031338"/>
    </source>
</evidence>
<evidence type="ECO:0000256" key="1">
    <source>
        <dbReference type="ARBA" id="ARBA00004959"/>
    </source>
</evidence>
<dbReference type="SUPFAM" id="SSF48179">
    <property type="entry name" value="6-phosphogluconate dehydrogenase C-terminal domain-like"/>
    <property type="match status" value="1"/>
</dbReference>
<evidence type="ECO:0000259" key="6">
    <source>
        <dbReference type="SMART" id="SM01350"/>
    </source>
</evidence>
<dbReference type="InterPro" id="IPR008927">
    <property type="entry name" value="6-PGluconate_DH-like_C_sf"/>
</dbReference>